<dbReference type="EMBL" id="JACPSX010000267">
    <property type="protein sequence ID" value="MBI3016141.1"/>
    <property type="molecule type" value="Genomic_DNA"/>
</dbReference>
<reference evidence="2" key="1">
    <citation type="submission" date="2020-07" db="EMBL/GenBank/DDBJ databases">
        <title>Huge and variable diversity of episymbiotic CPR bacteria and DPANN archaea in groundwater ecosystems.</title>
        <authorList>
            <person name="He C.Y."/>
            <person name="Keren R."/>
            <person name="Whittaker M."/>
            <person name="Farag I.F."/>
            <person name="Doudna J."/>
            <person name="Cate J.H.D."/>
            <person name="Banfield J.F."/>
        </authorList>
    </citation>
    <scope>NUCLEOTIDE SEQUENCE</scope>
    <source>
        <strain evidence="2">NC_groundwater_717_Ag_S-0.2um_59_8</strain>
    </source>
</reference>
<evidence type="ECO:0000313" key="2">
    <source>
        <dbReference type="EMBL" id="MBI3016141.1"/>
    </source>
</evidence>
<proteinExistence type="predicted"/>
<dbReference type="Gene3D" id="3.40.50.300">
    <property type="entry name" value="P-loop containing nucleotide triphosphate hydrolases"/>
    <property type="match status" value="1"/>
</dbReference>
<protein>
    <submittedName>
        <fullName evidence="2">HPr kinase/phosphorylase</fullName>
    </submittedName>
</protein>
<gene>
    <name evidence="2" type="ORF">HYY65_14015</name>
</gene>
<organism evidence="2 3">
    <name type="scientific">Tectimicrobiota bacterium</name>
    <dbReference type="NCBI Taxonomy" id="2528274"/>
    <lineage>
        <taxon>Bacteria</taxon>
        <taxon>Pseudomonadati</taxon>
        <taxon>Nitrospinota/Tectimicrobiota group</taxon>
        <taxon>Candidatus Tectimicrobiota</taxon>
    </lineage>
</organism>
<accession>A0A932GS39</accession>
<dbReference type="GO" id="GO:0005524">
    <property type="term" value="F:ATP binding"/>
    <property type="evidence" value="ECO:0007669"/>
    <property type="project" value="InterPro"/>
</dbReference>
<comment type="caution">
    <text evidence="2">The sequence shown here is derived from an EMBL/GenBank/DDBJ whole genome shotgun (WGS) entry which is preliminary data.</text>
</comment>
<dbReference type="SUPFAM" id="SSF53795">
    <property type="entry name" value="PEP carboxykinase-like"/>
    <property type="match status" value="1"/>
</dbReference>
<dbReference type="GO" id="GO:0006109">
    <property type="term" value="P:regulation of carbohydrate metabolic process"/>
    <property type="evidence" value="ECO:0007669"/>
    <property type="project" value="InterPro"/>
</dbReference>
<dbReference type="InterPro" id="IPR027417">
    <property type="entry name" value="P-loop_NTPase"/>
</dbReference>
<dbReference type="AlphaFoldDB" id="A0A932GS39"/>
<sequence length="70" mass="7932">GLDEEKYEILEISLPYLRTPVRPGRNIPTIIEVAARNHLLKLMGYHSAQELDRKLLAQLLESRGDPPPGE</sequence>
<evidence type="ECO:0000313" key="3">
    <source>
        <dbReference type="Proteomes" id="UP000741360"/>
    </source>
</evidence>
<feature type="domain" description="HPr kinase/phosphorylase C-terminal" evidence="1">
    <location>
        <begin position="1"/>
        <end position="54"/>
    </location>
</feature>
<dbReference type="Pfam" id="PF07475">
    <property type="entry name" value="Hpr_kinase_C"/>
    <property type="match status" value="1"/>
</dbReference>
<dbReference type="Proteomes" id="UP000741360">
    <property type="component" value="Unassembled WGS sequence"/>
</dbReference>
<dbReference type="PANTHER" id="PTHR30305:SF1">
    <property type="entry name" value="HPR KINASE_PHOSPHORYLASE"/>
    <property type="match status" value="1"/>
</dbReference>
<keyword evidence="2" id="KW-0418">Kinase</keyword>
<name>A0A932GS39_UNCTE</name>
<evidence type="ECO:0000259" key="1">
    <source>
        <dbReference type="Pfam" id="PF07475"/>
    </source>
</evidence>
<dbReference type="GO" id="GO:0000155">
    <property type="term" value="F:phosphorelay sensor kinase activity"/>
    <property type="evidence" value="ECO:0007669"/>
    <property type="project" value="InterPro"/>
</dbReference>
<dbReference type="PANTHER" id="PTHR30305">
    <property type="entry name" value="PROTEIN YJDM-RELATED"/>
    <property type="match status" value="1"/>
</dbReference>
<keyword evidence="2" id="KW-0808">Transferase</keyword>
<feature type="non-terminal residue" evidence="2">
    <location>
        <position position="1"/>
    </location>
</feature>
<dbReference type="InterPro" id="IPR011104">
    <property type="entry name" value="Hpr_kin/Pase_C"/>
</dbReference>